<reference evidence="3" key="4">
    <citation type="journal article" date="2015" name="G3 (Bethesda)">
        <title>Genome sequences of three phytopathogenic species of the Magnaporthaceae family of fungi.</title>
        <authorList>
            <person name="Okagaki L.H."/>
            <person name="Nunes C.C."/>
            <person name="Sailsbery J."/>
            <person name="Clay B."/>
            <person name="Brown D."/>
            <person name="John T."/>
            <person name="Oh Y."/>
            <person name="Young N."/>
            <person name="Fitzgerald M."/>
            <person name="Haas B.J."/>
            <person name="Zeng Q."/>
            <person name="Young S."/>
            <person name="Adiconis X."/>
            <person name="Fan L."/>
            <person name="Levin J.Z."/>
            <person name="Mitchell T.K."/>
            <person name="Okubara P.A."/>
            <person name="Farman M.L."/>
            <person name="Kohn L.M."/>
            <person name="Birren B."/>
            <person name="Ma L.-J."/>
            <person name="Dean R.A."/>
        </authorList>
    </citation>
    <scope>NUCLEOTIDE SEQUENCE</scope>
    <source>
        <strain evidence="3">ATCC 64411 / 73-15</strain>
    </source>
</reference>
<feature type="compositionally biased region" description="Polar residues" evidence="1">
    <location>
        <begin position="74"/>
        <end position="86"/>
    </location>
</feature>
<feature type="region of interest" description="Disordered" evidence="1">
    <location>
        <begin position="74"/>
        <end position="95"/>
    </location>
</feature>
<dbReference type="Proteomes" id="UP000011715">
    <property type="component" value="Unassembled WGS sequence"/>
</dbReference>
<evidence type="ECO:0000256" key="1">
    <source>
        <dbReference type="SAM" id="MobiDB-lite"/>
    </source>
</evidence>
<evidence type="ECO:0000313" key="3">
    <source>
        <dbReference type="EnsemblFungi" id="MAPG_11119T0"/>
    </source>
</evidence>
<organism evidence="3 4">
    <name type="scientific">Magnaporthiopsis poae (strain ATCC 64411 / 73-15)</name>
    <name type="common">Kentucky bluegrass fungus</name>
    <name type="synonym">Magnaporthe poae</name>
    <dbReference type="NCBI Taxonomy" id="644358"/>
    <lineage>
        <taxon>Eukaryota</taxon>
        <taxon>Fungi</taxon>
        <taxon>Dikarya</taxon>
        <taxon>Ascomycota</taxon>
        <taxon>Pezizomycotina</taxon>
        <taxon>Sordariomycetes</taxon>
        <taxon>Sordariomycetidae</taxon>
        <taxon>Magnaporthales</taxon>
        <taxon>Magnaporthaceae</taxon>
        <taxon>Magnaporthiopsis</taxon>
    </lineage>
</organism>
<dbReference type="VEuPathDB" id="FungiDB:MAPG_11119"/>
<evidence type="ECO:0000313" key="4">
    <source>
        <dbReference type="Proteomes" id="UP000011715"/>
    </source>
</evidence>
<proteinExistence type="predicted"/>
<dbReference type="AlphaFoldDB" id="A0A0C4EEE6"/>
<keyword evidence="4" id="KW-1185">Reference proteome</keyword>
<reference evidence="2" key="2">
    <citation type="submission" date="2010-05" db="EMBL/GenBank/DDBJ databases">
        <title>The Genome Sequence of Magnaporthe poae strain ATCC 64411.</title>
        <authorList>
            <consortium name="The Broad Institute Genome Sequencing Platform"/>
            <consortium name="Broad Institute Genome Sequencing Center for Infectious Disease"/>
            <person name="Ma L.-J."/>
            <person name="Dead R."/>
            <person name="Young S."/>
            <person name="Zeng Q."/>
            <person name="Koehrsen M."/>
            <person name="Alvarado L."/>
            <person name="Berlin A."/>
            <person name="Chapman S.B."/>
            <person name="Chen Z."/>
            <person name="Freedman E."/>
            <person name="Gellesch M."/>
            <person name="Goldberg J."/>
            <person name="Griggs A."/>
            <person name="Gujja S."/>
            <person name="Heilman E.R."/>
            <person name="Heiman D."/>
            <person name="Hepburn T."/>
            <person name="Howarth C."/>
            <person name="Jen D."/>
            <person name="Larson L."/>
            <person name="Mehta T."/>
            <person name="Neiman D."/>
            <person name="Pearson M."/>
            <person name="Roberts A."/>
            <person name="Saif S."/>
            <person name="Shea T."/>
            <person name="Shenoy N."/>
            <person name="Sisk P."/>
            <person name="Stolte C."/>
            <person name="Sykes S."/>
            <person name="Walk T."/>
            <person name="White J."/>
            <person name="Yandava C."/>
            <person name="Haas B."/>
            <person name="Nusbaum C."/>
            <person name="Birren B."/>
        </authorList>
    </citation>
    <scope>NUCLEOTIDE SEQUENCE</scope>
    <source>
        <strain evidence="2">ATCC 64411</strain>
    </source>
</reference>
<reference evidence="4" key="1">
    <citation type="submission" date="2010-05" db="EMBL/GenBank/DDBJ databases">
        <title>The genome sequence of Magnaporthe poae strain ATCC 64411.</title>
        <authorList>
            <person name="Ma L.-J."/>
            <person name="Dead R."/>
            <person name="Young S."/>
            <person name="Zeng Q."/>
            <person name="Koehrsen M."/>
            <person name="Alvarado L."/>
            <person name="Berlin A."/>
            <person name="Chapman S.B."/>
            <person name="Chen Z."/>
            <person name="Freedman E."/>
            <person name="Gellesch M."/>
            <person name="Goldberg J."/>
            <person name="Griggs A."/>
            <person name="Gujja S."/>
            <person name="Heilman E.R."/>
            <person name="Heiman D."/>
            <person name="Hepburn T."/>
            <person name="Howarth C."/>
            <person name="Jen D."/>
            <person name="Larson L."/>
            <person name="Mehta T."/>
            <person name="Neiman D."/>
            <person name="Pearson M."/>
            <person name="Roberts A."/>
            <person name="Saif S."/>
            <person name="Shea T."/>
            <person name="Shenoy N."/>
            <person name="Sisk P."/>
            <person name="Stolte C."/>
            <person name="Sykes S."/>
            <person name="Walk T."/>
            <person name="White J."/>
            <person name="Yandava C."/>
            <person name="Haas B."/>
            <person name="Nusbaum C."/>
            <person name="Birren B."/>
        </authorList>
    </citation>
    <scope>NUCLEOTIDE SEQUENCE [LARGE SCALE GENOMIC DNA]</scope>
    <source>
        <strain evidence="4">ATCC 64411 / 73-15</strain>
    </source>
</reference>
<name>A0A0C4EEE6_MAGP6</name>
<dbReference type="EMBL" id="GL876979">
    <property type="protein sequence ID" value="KLU92173.1"/>
    <property type="molecule type" value="Genomic_DNA"/>
</dbReference>
<reference evidence="3" key="5">
    <citation type="submission" date="2015-06" db="UniProtKB">
        <authorList>
            <consortium name="EnsemblFungi"/>
        </authorList>
    </citation>
    <scope>IDENTIFICATION</scope>
    <source>
        <strain evidence="3">ATCC 64411</strain>
    </source>
</reference>
<dbReference type="EMBL" id="ADBL01002733">
    <property type="status" value="NOT_ANNOTATED_CDS"/>
    <property type="molecule type" value="Genomic_DNA"/>
</dbReference>
<protein>
    <submittedName>
        <fullName evidence="2 3">Uncharacterized protein</fullName>
    </submittedName>
</protein>
<accession>A0A0C4EEE6</accession>
<reference evidence="2" key="3">
    <citation type="submission" date="2011-03" db="EMBL/GenBank/DDBJ databases">
        <title>Annotation of Magnaporthe poae ATCC 64411.</title>
        <authorList>
            <person name="Ma L.-J."/>
            <person name="Dead R."/>
            <person name="Young S.K."/>
            <person name="Zeng Q."/>
            <person name="Gargeya S."/>
            <person name="Fitzgerald M."/>
            <person name="Haas B."/>
            <person name="Abouelleil A."/>
            <person name="Alvarado L."/>
            <person name="Arachchi H.M."/>
            <person name="Berlin A."/>
            <person name="Brown A."/>
            <person name="Chapman S.B."/>
            <person name="Chen Z."/>
            <person name="Dunbar C."/>
            <person name="Freedman E."/>
            <person name="Gearin G."/>
            <person name="Gellesch M."/>
            <person name="Goldberg J."/>
            <person name="Griggs A."/>
            <person name="Gujja S."/>
            <person name="Heiman D."/>
            <person name="Howarth C."/>
            <person name="Larson L."/>
            <person name="Lui A."/>
            <person name="MacDonald P.J.P."/>
            <person name="Mehta T."/>
            <person name="Montmayeur A."/>
            <person name="Murphy C."/>
            <person name="Neiman D."/>
            <person name="Pearson M."/>
            <person name="Priest M."/>
            <person name="Roberts A."/>
            <person name="Saif S."/>
            <person name="Shea T."/>
            <person name="Shenoy N."/>
            <person name="Sisk P."/>
            <person name="Stolte C."/>
            <person name="Sykes S."/>
            <person name="Yandava C."/>
            <person name="Wortman J."/>
            <person name="Nusbaum C."/>
            <person name="Birren B."/>
        </authorList>
    </citation>
    <scope>NUCLEOTIDE SEQUENCE</scope>
    <source>
        <strain evidence="2">ATCC 64411</strain>
    </source>
</reference>
<dbReference type="EnsemblFungi" id="MAPG_11119T0">
    <property type="protein sequence ID" value="MAPG_11119T0"/>
    <property type="gene ID" value="MAPG_11119"/>
</dbReference>
<gene>
    <name evidence="2" type="ORF">MAPG_11119</name>
</gene>
<sequence length="127" mass="13802">MGSGGLRSAIPEQAPIACVSPATQCWASEKERELRPAGCGMALRHSLTLRNESPLLITSAGRPWPCVFHLLTSSRPNTNQRDSAQPMSPPKAYSNPHIIANKPINRILLVAQARPQAASIPTTWPWT</sequence>
<evidence type="ECO:0000313" key="2">
    <source>
        <dbReference type="EMBL" id="KLU92173.1"/>
    </source>
</evidence>